<protein>
    <submittedName>
        <fullName evidence="2">Uncharacterized protein</fullName>
    </submittedName>
</protein>
<sequence>MEASFLPKVQGQGGKQKEHSHSLLFDSAMTDKVLRQNAYEERLLLKRTEHIEKQKQQTLGEHNFCKSQFLLRFMPVVKRQSELRKELLSKVFDSEIPSGEKAIAERKRPLSSYPNVKSRTSTANEKVKPRHRRTVSAELRFPALQEDMDDILNGYRTTKPQPKSVSPTKMRFRGNWDLESRTNNSQARNETSLPKTLTPERKTRSKGIDFGILKDRNVEDTDHLTNNTLTFDCPKISKGKVTENVTTDTVSINENSTKNSQNFLAEDNHDRIVQQETIITLESPEEEVAKKKTSKHSTKSVKILNEDTGVVNDDSCMRNSFPRQLRIFQNDNKLPEKLLKNLIHTLKNDTAASNTARFLAKMLNSDGNSNFSCLNEILAV</sequence>
<dbReference type="Proteomes" id="UP001152795">
    <property type="component" value="Unassembled WGS sequence"/>
</dbReference>
<dbReference type="EMBL" id="CACRXK020006723">
    <property type="protein sequence ID" value="CAB4010247.1"/>
    <property type="molecule type" value="Genomic_DNA"/>
</dbReference>
<feature type="region of interest" description="Disordered" evidence="1">
    <location>
        <begin position="153"/>
        <end position="204"/>
    </location>
</feature>
<keyword evidence="3" id="KW-1185">Reference proteome</keyword>
<gene>
    <name evidence="2" type="ORF">PACLA_8A064319</name>
</gene>
<dbReference type="AlphaFoldDB" id="A0A7D9INM9"/>
<feature type="compositionally biased region" description="Polar residues" evidence="1">
    <location>
        <begin position="155"/>
        <end position="167"/>
    </location>
</feature>
<feature type="region of interest" description="Disordered" evidence="1">
    <location>
        <begin position="106"/>
        <end position="133"/>
    </location>
</feature>
<name>A0A7D9INM9_PARCT</name>
<evidence type="ECO:0000256" key="1">
    <source>
        <dbReference type="SAM" id="MobiDB-lite"/>
    </source>
</evidence>
<reference evidence="2" key="1">
    <citation type="submission" date="2020-04" db="EMBL/GenBank/DDBJ databases">
        <authorList>
            <person name="Alioto T."/>
            <person name="Alioto T."/>
            <person name="Gomez Garrido J."/>
        </authorList>
    </citation>
    <scope>NUCLEOTIDE SEQUENCE</scope>
    <source>
        <strain evidence="2">A484AB</strain>
    </source>
</reference>
<comment type="caution">
    <text evidence="2">The sequence shown here is derived from an EMBL/GenBank/DDBJ whole genome shotgun (WGS) entry which is preliminary data.</text>
</comment>
<feature type="region of interest" description="Disordered" evidence="1">
    <location>
        <begin position="1"/>
        <end position="21"/>
    </location>
</feature>
<accession>A0A7D9INM9</accession>
<evidence type="ECO:0000313" key="2">
    <source>
        <dbReference type="EMBL" id="CAB4010247.1"/>
    </source>
</evidence>
<feature type="compositionally biased region" description="Polar residues" evidence="1">
    <location>
        <begin position="112"/>
        <end position="124"/>
    </location>
</feature>
<evidence type="ECO:0000313" key="3">
    <source>
        <dbReference type="Proteomes" id="UP001152795"/>
    </source>
</evidence>
<organism evidence="2 3">
    <name type="scientific">Paramuricea clavata</name>
    <name type="common">Red gorgonian</name>
    <name type="synonym">Violescent sea-whip</name>
    <dbReference type="NCBI Taxonomy" id="317549"/>
    <lineage>
        <taxon>Eukaryota</taxon>
        <taxon>Metazoa</taxon>
        <taxon>Cnidaria</taxon>
        <taxon>Anthozoa</taxon>
        <taxon>Octocorallia</taxon>
        <taxon>Malacalcyonacea</taxon>
        <taxon>Plexauridae</taxon>
        <taxon>Paramuricea</taxon>
    </lineage>
</organism>
<proteinExistence type="predicted"/>
<feature type="compositionally biased region" description="Polar residues" evidence="1">
    <location>
        <begin position="181"/>
        <end position="195"/>
    </location>
</feature>